<reference evidence="1 2" key="1">
    <citation type="submission" date="2024-02" db="EMBL/GenBank/DDBJ databases">
        <title>Bacteria isolated from the canopy kelp, Nereocystis luetkeana.</title>
        <authorList>
            <person name="Pfister C.A."/>
            <person name="Younker I.T."/>
            <person name="Light S.H."/>
        </authorList>
    </citation>
    <scope>NUCLEOTIDE SEQUENCE [LARGE SCALE GENOMIC DNA]</scope>
    <source>
        <strain evidence="1 2">TI.2.07</strain>
    </source>
</reference>
<name>A0ABU9HE69_9GAMM</name>
<protein>
    <recommendedName>
        <fullName evidence="3">Flagellar biosynthesis protein FlgP</fullName>
    </recommendedName>
</protein>
<accession>A0ABU9HE69</accession>
<organism evidence="1 2">
    <name type="scientific">Psychromonas arctica</name>
    <dbReference type="NCBI Taxonomy" id="168275"/>
    <lineage>
        <taxon>Bacteria</taxon>
        <taxon>Pseudomonadati</taxon>
        <taxon>Pseudomonadota</taxon>
        <taxon>Gammaproteobacteria</taxon>
        <taxon>Alteromonadales</taxon>
        <taxon>Psychromonadaceae</taxon>
        <taxon>Psychromonas</taxon>
    </lineage>
</organism>
<dbReference type="EMBL" id="JBAKBA010000034">
    <property type="protein sequence ID" value="MEL0660166.1"/>
    <property type="molecule type" value="Genomic_DNA"/>
</dbReference>
<comment type="caution">
    <text evidence="1">The sequence shown here is derived from an EMBL/GenBank/DDBJ whole genome shotgun (WGS) entry which is preliminary data.</text>
</comment>
<evidence type="ECO:0000313" key="1">
    <source>
        <dbReference type="EMBL" id="MEL0660166.1"/>
    </source>
</evidence>
<keyword evidence="2" id="KW-1185">Reference proteome</keyword>
<dbReference type="RefSeq" id="WP_341628643.1">
    <property type="nucleotide sequence ID" value="NZ_JBAKBA010000034.1"/>
</dbReference>
<evidence type="ECO:0008006" key="3">
    <source>
        <dbReference type="Google" id="ProtNLM"/>
    </source>
</evidence>
<sequence length="159" mass="17717">MFKLNQYAQGAFTLSILSGVLLILSGCVVHKEPVEEVDEYEFVSVGYATMSAQNGATDDIKMLNAIKASKLEAYKELAEQVYGVMLTSENSVQDYQLQSGRLKSKVKGLVRGAKVIRTYHESDLYITELGLNMTTLPFLKDAEFANPDDVIKVQSQVYY</sequence>
<dbReference type="Proteomes" id="UP001366060">
    <property type="component" value="Unassembled WGS sequence"/>
</dbReference>
<proteinExistence type="predicted"/>
<evidence type="ECO:0000313" key="2">
    <source>
        <dbReference type="Proteomes" id="UP001366060"/>
    </source>
</evidence>
<gene>
    <name evidence="1" type="ORF">V6255_13570</name>
</gene>
<dbReference type="PROSITE" id="PS51257">
    <property type="entry name" value="PROKAR_LIPOPROTEIN"/>
    <property type="match status" value="1"/>
</dbReference>